<dbReference type="InterPro" id="IPR044946">
    <property type="entry name" value="Restrct_endonuc_typeI_TRD_sf"/>
</dbReference>
<comment type="caution">
    <text evidence="6">The sequence shown here is derived from an EMBL/GenBank/DDBJ whole genome shotgun (WGS) entry which is preliminary data.</text>
</comment>
<dbReference type="InterPro" id="IPR000055">
    <property type="entry name" value="Restrct_endonuc_typeI_TRD"/>
</dbReference>
<dbReference type="GO" id="GO:0009307">
    <property type="term" value="P:DNA restriction-modification system"/>
    <property type="evidence" value="ECO:0007669"/>
    <property type="project" value="UniProtKB-KW"/>
</dbReference>
<evidence type="ECO:0000256" key="3">
    <source>
        <dbReference type="ARBA" id="ARBA00023125"/>
    </source>
</evidence>
<dbReference type="GO" id="GO:0003677">
    <property type="term" value="F:DNA binding"/>
    <property type="evidence" value="ECO:0007669"/>
    <property type="project" value="UniProtKB-KW"/>
</dbReference>
<keyword evidence="3" id="KW-0238">DNA-binding</keyword>
<sequence length="113" mass="13310">MDNFITLYNYLQSDYLTKQTKGHNSPSVRNSDFERVLMPLPPLQEQKEILRILYNLLKKESEIKELTELEDEIELIKKSILAKAFRGQLVTNYPKEESAIELLKKVLKEKVKK</sequence>
<proteinExistence type="inferred from homology"/>
<reference evidence="6 7" key="1">
    <citation type="submission" date="2018-08" db="EMBL/GenBank/DDBJ databases">
        <title>Murine metabolic-syndrome-specific gut microbial biobank.</title>
        <authorList>
            <person name="Liu C."/>
        </authorList>
    </citation>
    <scope>NUCLEOTIDE SEQUENCE [LARGE SCALE GENOMIC DNA]</scope>
    <source>
        <strain evidence="6 7">583</strain>
    </source>
</reference>
<evidence type="ECO:0000313" key="6">
    <source>
        <dbReference type="EMBL" id="NBI08201.1"/>
    </source>
</evidence>
<evidence type="ECO:0000256" key="4">
    <source>
        <dbReference type="ARBA" id="ARBA00038652"/>
    </source>
</evidence>
<dbReference type="RefSeq" id="WP_160198675.1">
    <property type="nucleotide sequence ID" value="NZ_QXXA01000024.1"/>
</dbReference>
<dbReference type="OrthoDB" id="9795776at2"/>
<dbReference type="Proteomes" id="UP000467132">
    <property type="component" value="Unassembled WGS sequence"/>
</dbReference>
<evidence type="ECO:0000259" key="5">
    <source>
        <dbReference type="Pfam" id="PF01420"/>
    </source>
</evidence>
<comment type="similarity">
    <text evidence="1">Belongs to the type-I restriction system S methylase family.</text>
</comment>
<dbReference type="Gene3D" id="3.90.220.20">
    <property type="entry name" value="DNA methylase specificity domains"/>
    <property type="match status" value="1"/>
</dbReference>
<dbReference type="PANTHER" id="PTHR43140">
    <property type="entry name" value="TYPE-1 RESTRICTION ENZYME ECOKI SPECIFICITY PROTEIN"/>
    <property type="match status" value="1"/>
</dbReference>
<dbReference type="InterPro" id="IPR051212">
    <property type="entry name" value="Type-I_RE_S_subunit"/>
</dbReference>
<feature type="domain" description="Type I restriction modification DNA specificity" evidence="5">
    <location>
        <begin position="3"/>
        <end position="70"/>
    </location>
</feature>
<evidence type="ECO:0000313" key="7">
    <source>
        <dbReference type="Proteomes" id="UP000467132"/>
    </source>
</evidence>
<gene>
    <name evidence="6" type="ORF">D3Z33_15180</name>
</gene>
<dbReference type="Pfam" id="PF01420">
    <property type="entry name" value="Methylase_S"/>
    <property type="match status" value="1"/>
</dbReference>
<dbReference type="AlphaFoldDB" id="A0A845R0V1"/>
<dbReference type="PANTHER" id="PTHR43140:SF1">
    <property type="entry name" value="TYPE I RESTRICTION ENZYME ECOKI SPECIFICITY SUBUNIT"/>
    <property type="match status" value="1"/>
</dbReference>
<dbReference type="EMBL" id="QXXA01000024">
    <property type="protein sequence ID" value="NBI08201.1"/>
    <property type="molecule type" value="Genomic_DNA"/>
</dbReference>
<organism evidence="6 7">
    <name type="scientific">Senegalia massiliensis</name>
    <dbReference type="NCBI Taxonomy" id="1720316"/>
    <lineage>
        <taxon>Bacteria</taxon>
        <taxon>Bacillati</taxon>
        <taxon>Bacillota</taxon>
        <taxon>Clostridia</taxon>
        <taxon>Eubacteriales</taxon>
        <taxon>Clostridiaceae</taxon>
        <taxon>Senegalia</taxon>
    </lineage>
</organism>
<evidence type="ECO:0000256" key="2">
    <source>
        <dbReference type="ARBA" id="ARBA00022747"/>
    </source>
</evidence>
<protein>
    <recommendedName>
        <fullName evidence="5">Type I restriction modification DNA specificity domain-containing protein</fullName>
    </recommendedName>
</protein>
<comment type="subunit">
    <text evidence="4">The methyltransferase is composed of M and S polypeptides.</text>
</comment>
<dbReference type="SUPFAM" id="SSF116734">
    <property type="entry name" value="DNA methylase specificity domain"/>
    <property type="match status" value="1"/>
</dbReference>
<name>A0A845R0V1_9CLOT</name>
<evidence type="ECO:0000256" key="1">
    <source>
        <dbReference type="ARBA" id="ARBA00010923"/>
    </source>
</evidence>
<keyword evidence="7" id="KW-1185">Reference proteome</keyword>
<keyword evidence="2" id="KW-0680">Restriction system</keyword>
<accession>A0A845R0V1</accession>